<sequence>MISQEQLASVINDWWYYSVELAPGVVTKGADTPRTPMLPRMMMRNCDLAGMACLDIGSMEGLIPALMARKGASRVVATDAIPHCAKKMDVLKAAYGVQFDFHQIGLIYDLSTKLAPYGGFDFINLSGVLYHVFSPMHVLAGVRPLLKKNGLMVVSTNVIKRGDHTLTFNHQGSLQRELNTFWYHSVPMLDYLLRTFKLVPIDFLFCPHTEVNPNNFVPGLPSGYMSVVCRATDDVDGNEPDAWTAHMRRASWEYIGLCNNAMLDAQPVSQIRYTGAGAPEARGLSLMEHIDEPHRIVATVDDPQNSQTLRLGDLS</sequence>
<keyword evidence="2" id="KW-1185">Reference proteome</keyword>
<evidence type="ECO:0000313" key="2">
    <source>
        <dbReference type="Proteomes" id="UP000197446"/>
    </source>
</evidence>
<accession>A0A254NEH3</accession>
<dbReference type="OrthoDB" id="9773188at2"/>
<dbReference type="CDD" id="cd02440">
    <property type="entry name" value="AdoMet_MTases"/>
    <property type="match status" value="1"/>
</dbReference>
<protein>
    <recommendedName>
        <fullName evidence="3">DUF1698 domain-containing protein</fullName>
    </recommendedName>
</protein>
<evidence type="ECO:0008006" key="3">
    <source>
        <dbReference type="Google" id="ProtNLM"/>
    </source>
</evidence>
<organism evidence="1 2">
    <name type="scientific">Roseateles puraquae</name>
    <dbReference type="NCBI Taxonomy" id="431059"/>
    <lineage>
        <taxon>Bacteria</taxon>
        <taxon>Pseudomonadati</taxon>
        <taxon>Pseudomonadota</taxon>
        <taxon>Betaproteobacteria</taxon>
        <taxon>Burkholderiales</taxon>
        <taxon>Sphaerotilaceae</taxon>
        <taxon>Roseateles</taxon>
    </lineage>
</organism>
<dbReference type="SUPFAM" id="SSF53335">
    <property type="entry name" value="S-adenosyl-L-methionine-dependent methyltransferases"/>
    <property type="match status" value="1"/>
</dbReference>
<dbReference type="Pfam" id="PF08003">
    <property type="entry name" value="Methyltransf_9"/>
    <property type="match status" value="1"/>
</dbReference>
<dbReference type="EMBL" id="NISI01000001">
    <property type="protein sequence ID" value="OWR05282.1"/>
    <property type="molecule type" value="Genomic_DNA"/>
</dbReference>
<dbReference type="Gene3D" id="3.40.50.150">
    <property type="entry name" value="Vaccinia Virus protein VP39"/>
    <property type="match status" value="1"/>
</dbReference>
<dbReference type="AlphaFoldDB" id="A0A254NEH3"/>
<dbReference type="InterPro" id="IPR027555">
    <property type="entry name" value="Mo5U34_MeTrfas-like"/>
</dbReference>
<gene>
    <name evidence="1" type="ORF">CDO81_02105</name>
</gene>
<evidence type="ECO:0000313" key="1">
    <source>
        <dbReference type="EMBL" id="OWR05282.1"/>
    </source>
</evidence>
<dbReference type="RefSeq" id="WP_088481493.1">
    <property type="nucleotide sequence ID" value="NZ_NISI01000001.1"/>
</dbReference>
<dbReference type="Proteomes" id="UP000197446">
    <property type="component" value="Unassembled WGS sequence"/>
</dbReference>
<dbReference type="InterPro" id="IPR029063">
    <property type="entry name" value="SAM-dependent_MTases_sf"/>
</dbReference>
<comment type="caution">
    <text evidence="1">The sequence shown here is derived from an EMBL/GenBank/DDBJ whole genome shotgun (WGS) entry which is preliminary data.</text>
</comment>
<proteinExistence type="predicted"/>
<reference evidence="1 2" key="1">
    <citation type="journal article" date="2007" name="Int. J. Syst. Evol. Microbiol.">
        <title>Description of Pelomonas aquatica sp. nov. and Pelomonas puraquae sp. nov., isolated from industrial and haemodialysis water.</title>
        <authorList>
            <person name="Gomila M."/>
            <person name="Bowien B."/>
            <person name="Falsen E."/>
            <person name="Moore E.R."/>
            <person name="Lalucat J."/>
        </authorList>
    </citation>
    <scope>NUCLEOTIDE SEQUENCE [LARGE SCALE GENOMIC DNA]</scope>
    <source>
        <strain evidence="1 2">CCUG 52769</strain>
    </source>
</reference>
<name>A0A254NEH3_9BURK</name>